<keyword evidence="5" id="KW-0443">Lipid metabolism</keyword>
<dbReference type="GO" id="GO:0008610">
    <property type="term" value="P:lipid biosynthetic process"/>
    <property type="evidence" value="ECO:0007669"/>
    <property type="project" value="InterPro"/>
</dbReference>
<protein>
    <submittedName>
        <fullName evidence="9">Sterol desaturase family protein</fullName>
    </submittedName>
</protein>
<dbReference type="GO" id="GO:0006643">
    <property type="term" value="P:membrane lipid metabolic process"/>
    <property type="evidence" value="ECO:0007669"/>
    <property type="project" value="TreeGrafter"/>
</dbReference>
<dbReference type="InterPro" id="IPR006694">
    <property type="entry name" value="Fatty_acid_hydroxylase"/>
</dbReference>
<feature type="transmembrane region" description="Helical" evidence="7">
    <location>
        <begin position="12"/>
        <end position="29"/>
    </location>
</feature>
<feature type="transmembrane region" description="Helical" evidence="7">
    <location>
        <begin position="80"/>
        <end position="97"/>
    </location>
</feature>
<keyword evidence="2 7" id="KW-0812">Transmembrane</keyword>
<dbReference type="GO" id="GO:0016020">
    <property type="term" value="C:membrane"/>
    <property type="evidence" value="ECO:0007669"/>
    <property type="project" value="GOC"/>
</dbReference>
<dbReference type="PANTHER" id="PTHR21624">
    <property type="entry name" value="STEROL DESATURASE-RELATED PROTEIN"/>
    <property type="match status" value="1"/>
</dbReference>
<organism evidence="9 10">
    <name type="scientific">Croceimicrobium hydrocarbonivorans</name>
    <dbReference type="NCBI Taxonomy" id="2761580"/>
    <lineage>
        <taxon>Bacteria</taxon>
        <taxon>Pseudomonadati</taxon>
        <taxon>Bacteroidota</taxon>
        <taxon>Flavobacteriia</taxon>
        <taxon>Flavobacteriales</taxon>
        <taxon>Owenweeksiaceae</taxon>
        <taxon>Croceimicrobium</taxon>
    </lineage>
</organism>
<name>A0A7H0VJZ3_9FLAO</name>
<feature type="transmembrane region" description="Helical" evidence="7">
    <location>
        <begin position="41"/>
        <end position="68"/>
    </location>
</feature>
<dbReference type="AlphaFoldDB" id="A0A7H0VJZ3"/>
<evidence type="ECO:0000256" key="7">
    <source>
        <dbReference type="SAM" id="Phobius"/>
    </source>
</evidence>
<dbReference type="EMBL" id="CP060139">
    <property type="protein sequence ID" value="QNR26041.1"/>
    <property type="molecule type" value="Genomic_DNA"/>
</dbReference>
<comment type="subcellular location">
    <subcellularLocation>
        <location evidence="1">Endomembrane system</location>
        <topology evidence="1">Multi-pass membrane protein</topology>
    </subcellularLocation>
</comment>
<dbReference type="InterPro" id="IPR051689">
    <property type="entry name" value="Sterol_desaturase/TMEM195"/>
</dbReference>
<evidence type="ECO:0000259" key="8">
    <source>
        <dbReference type="Pfam" id="PF04116"/>
    </source>
</evidence>
<dbReference type="GO" id="GO:0005506">
    <property type="term" value="F:iron ion binding"/>
    <property type="evidence" value="ECO:0007669"/>
    <property type="project" value="InterPro"/>
</dbReference>
<evidence type="ECO:0000256" key="1">
    <source>
        <dbReference type="ARBA" id="ARBA00004127"/>
    </source>
</evidence>
<dbReference type="PANTHER" id="PTHR21624:SF1">
    <property type="entry name" value="ALKYLGLYCEROL MONOOXYGENASE"/>
    <property type="match status" value="1"/>
</dbReference>
<dbReference type="GO" id="GO:0012505">
    <property type="term" value="C:endomembrane system"/>
    <property type="evidence" value="ECO:0007669"/>
    <property type="project" value="UniProtKB-SubCell"/>
</dbReference>
<evidence type="ECO:0000256" key="3">
    <source>
        <dbReference type="ARBA" id="ARBA00022989"/>
    </source>
</evidence>
<proteinExistence type="predicted"/>
<evidence type="ECO:0000313" key="10">
    <source>
        <dbReference type="Proteomes" id="UP000516305"/>
    </source>
</evidence>
<dbReference type="KEGG" id="chyd:H4K34_09230"/>
<evidence type="ECO:0000313" key="9">
    <source>
        <dbReference type="EMBL" id="QNR26041.1"/>
    </source>
</evidence>
<keyword evidence="3 7" id="KW-1133">Transmembrane helix</keyword>
<gene>
    <name evidence="9" type="ORF">H4K34_09230</name>
</gene>
<accession>A0A7H0VJZ3</accession>
<dbReference type="GO" id="GO:0050479">
    <property type="term" value="F:glyceryl-ether monooxygenase activity"/>
    <property type="evidence" value="ECO:0007669"/>
    <property type="project" value="TreeGrafter"/>
</dbReference>
<sequence>MDIQFPNLIHHAIPFFVAFVLLEIVLTAWRRIPTYQAKDALSSIAMGLGNVGVGFISKALIFGAYTLVYQFRIFTLDFSWWMWILLFLGDDLSYYWFHRTSHNVRYFWASHIVHHSSQNYNLATALRQTWTGGLTGSFIFYLWLPLLGFHPLAILFMHSISLLYQFWIHTELIDRMPRWFEYIFNTPSHHRVHHSSDTKYLDRNHAGILIIWDRMFGTFIEEDEHPHYGLTKNIHSFNPLYIATHEWIAIFQDIRKHPKYFWSYLFGPPGWSHDGSRKTSAQLRAEMQDSE</sequence>
<feature type="domain" description="Fatty acid hydroxylase" evidence="8">
    <location>
        <begin position="83"/>
        <end position="218"/>
    </location>
</feature>
<evidence type="ECO:0000256" key="2">
    <source>
        <dbReference type="ARBA" id="ARBA00022692"/>
    </source>
</evidence>
<evidence type="ECO:0000256" key="4">
    <source>
        <dbReference type="ARBA" id="ARBA00023002"/>
    </source>
</evidence>
<keyword evidence="4" id="KW-0560">Oxidoreductase</keyword>
<dbReference type="Proteomes" id="UP000516305">
    <property type="component" value="Chromosome"/>
</dbReference>
<evidence type="ECO:0000256" key="6">
    <source>
        <dbReference type="ARBA" id="ARBA00023136"/>
    </source>
</evidence>
<evidence type="ECO:0000256" key="5">
    <source>
        <dbReference type="ARBA" id="ARBA00023098"/>
    </source>
</evidence>
<reference evidence="9 10" key="1">
    <citation type="submission" date="2020-08" db="EMBL/GenBank/DDBJ databases">
        <title>Croceimicrobium hydrocarbonivorans gen. nov., sp. nov., a novel marine bacterium isolated from a bacterial consortium that degrades polyethylene terephthalate.</title>
        <authorList>
            <person name="Liu R."/>
        </authorList>
    </citation>
    <scope>NUCLEOTIDE SEQUENCE [LARGE SCALE GENOMIC DNA]</scope>
    <source>
        <strain evidence="9 10">A20-9</strain>
    </source>
</reference>
<keyword evidence="6 7" id="KW-0472">Membrane</keyword>
<keyword evidence="10" id="KW-1185">Reference proteome</keyword>
<dbReference type="Pfam" id="PF04116">
    <property type="entry name" value="FA_hydroxylase"/>
    <property type="match status" value="1"/>
</dbReference>